<reference evidence="2" key="2">
    <citation type="submission" date="2015-01" db="EMBL/GenBank/DDBJ databases">
        <title>Evolutionary Origins and Diversification of the Mycorrhizal Mutualists.</title>
        <authorList>
            <consortium name="DOE Joint Genome Institute"/>
            <consortium name="Mycorrhizal Genomics Consortium"/>
            <person name="Kohler A."/>
            <person name="Kuo A."/>
            <person name="Nagy L.G."/>
            <person name="Floudas D."/>
            <person name="Copeland A."/>
            <person name="Barry K.W."/>
            <person name="Cichocki N."/>
            <person name="Veneault-Fourrey C."/>
            <person name="LaButti K."/>
            <person name="Lindquist E.A."/>
            <person name="Lipzen A."/>
            <person name="Lundell T."/>
            <person name="Morin E."/>
            <person name="Murat C."/>
            <person name="Riley R."/>
            <person name="Ohm R."/>
            <person name="Sun H."/>
            <person name="Tunlid A."/>
            <person name="Henrissat B."/>
            <person name="Grigoriev I.V."/>
            <person name="Hibbett D.S."/>
            <person name="Martin F."/>
        </authorList>
    </citation>
    <scope>NUCLEOTIDE SEQUENCE [LARGE SCALE GENOMIC DNA]</scope>
    <source>
        <strain evidence="2">F 1598</strain>
    </source>
</reference>
<evidence type="ECO:0000313" key="2">
    <source>
        <dbReference type="Proteomes" id="UP000054166"/>
    </source>
</evidence>
<gene>
    <name evidence="1" type="ORF">PILCRDRAFT_830108</name>
</gene>
<sequence>MRYFFKGHSKSCRLPLNLYSDRDVHIAAIAGAIRQTIPSTCTSPSYVHEERRWLL</sequence>
<dbReference type="Proteomes" id="UP000054166">
    <property type="component" value="Unassembled WGS sequence"/>
</dbReference>
<accession>A0A0C3EGN4</accession>
<proteinExistence type="predicted"/>
<name>A0A0C3EGN4_PILCF</name>
<evidence type="ECO:0000313" key="1">
    <source>
        <dbReference type="EMBL" id="KIM71830.1"/>
    </source>
</evidence>
<dbReference type="InParanoid" id="A0A0C3EGN4"/>
<dbReference type="AlphaFoldDB" id="A0A0C3EGN4"/>
<reference evidence="1 2" key="1">
    <citation type="submission" date="2014-04" db="EMBL/GenBank/DDBJ databases">
        <authorList>
            <consortium name="DOE Joint Genome Institute"/>
            <person name="Kuo A."/>
            <person name="Tarkka M."/>
            <person name="Buscot F."/>
            <person name="Kohler A."/>
            <person name="Nagy L.G."/>
            <person name="Floudas D."/>
            <person name="Copeland A."/>
            <person name="Barry K.W."/>
            <person name="Cichocki N."/>
            <person name="Veneault-Fourrey C."/>
            <person name="LaButti K."/>
            <person name="Lindquist E.A."/>
            <person name="Lipzen A."/>
            <person name="Lundell T."/>
            <person name="Morin E."/>
            <person name="Murat C."/>
            <person name="Sun H."/>
            <person name="Tunlid A."/>
            <person name="Henrissat B."/>
            <person name="Grigoriev I.V."/>
            <person name="Hibbett D.S."/>
            <person name="Martin F."/>
            <person name="Nordberg H.P."/>
            <person name="Cantor M.N."/>
            <person name="Hua S.X."/>
        </authorList>
    </citation>
    <scope>NUCLEOTIDE SEQUENCE [LARGE SCALE GENOMIC DNA]</scope>
    <source>
        <strain evidence="1 2">F 1598</strain>
    </source>
</reference>
<protein>
    <submittedName>
        <fullName evidence="1">Uncharacterized protein</fullName>
    </submittedName>
</protein>
<dbReference type="EMBL" id="KN833203">
    <property type="protein sequence ID" value="KIM71830.1"/>
    <property type="molecule type" value="Genomic_DNA"/>
</dbReference>
<dbReference type="HOGENOM" id="CLU_3033231_0_0_1"/>
<keyword evidence="2" id="KW-1185">Reference proteome</keyword>
<organism evidence="1 2">
    <name type="scientific">Piloderma croceum (strain F 1598)</name>
    <dbReference type="NCBI Taxonomy" id="765440"/>
    <lineage>
        <taxon>Eukaryota</taxon>
        <taxon>Fungi</taxon>
        <taxon>Dikarya</taxon>
        <taxon>Basidiomycota</taxon>
        <taxon>Agaricomycotina</taxon>
        <taxon>Agaricomycetes</taxon>
        <taxon>Agaricomycetidae</taxon>
        <taxon>Atheliales</taxon>
        <taxon>Atheliaceae</taxon>
        <taxon>Piloderma</taxon>
    </lineage>
</organism>